<name>A0ACB7THN9_HYAAI</name>
<evidence type="ECO:0000313" key="1">
    <source>
        <dbReference type="EMBL" id="KAH6944887.1"/>
    </source>
</evidence>
<gene>
    <name evidence="1" type="ORF">HPB50_005937</name>
</gene>
<dbReference type="EMBL" id="CM023481">
    <property type="protein sequence ID" value="KAH6944887.1"/>
    <property type="molecule type" value="Genomic_DNA"/>
</dbReference>
<proteinExistence type="predicted"/>
<comment type="caution">
    <text evidence="1">The sequence shown here is derived from an EMBL/GenBank/DDBJ whole genome shotgun (WGS) entry which is preliminary data.</text>
</comment>
<protein>
    <submittedName>
        <fullName evidence="1">Uncharacterized protein</fullName>
    </submittedName>
</protein>
<sequence>MTTVATSNGASKECDGVSKQDAAATGLPDIYNAACEMLAQHFAGTHNIHLERHHFRERCQLHGEPNADFALMLRELAASGNFVELANDNICNQFTTGIASP</sequence>
<organism evidence="1 2">
    <name type="scientific">Hyalomma asiaticum</name>
    <name type="common">Tick</name>
    <dbReference type="NCBI Taxonomy" id="266040"/>
    <lineage>
        <taxon>Eukaryota</taxon>
        <taxon>Metazoa</taxon>
        <taxon>Ecdysozoa</taxon>
        <taxon>Arthropoda</taxon>
        <taxon>Chelicerata</taxon>
        <taxon>Arachnida</taxon>
        <taxon>Acari</taxon>
        <taxon>Parasitiformes</taxon>
        <taxon>Ixodida</taxon>
        <taxon>Ixodoidea</taxon>
        <taxon>Ixodidae</taxon>
        <taxon>Hyalomminae</taxon>
        <taxon>Hyalomma</taxon>
    </lineage>
</organism>
<reference evidence="1" key="1">
    <citation type="submission" date="2020-05" db="EMBL/GenBank/DDBJ databases">
        <title>Large-scale comparative analyses of tick genomes elucidate their genetic diversity and vector capacities.</title>
        <authorList>
            <person name="Jia N."/>
            <person name="Wang J."/>
            <person name="Shi W."/>
            <person name="Du L."/>
            <person name="Sun Y."/>
            <person name="Zhan W."/>
            <person name="Jiang J."/>
            <person name="Wang Q."/>
            <person name="Zhang B."/>
            <person name="Ji P."/>
            <person name="Sakyi L.B."/>
            <person name="Cui X."/>
            <person name="Yuan T."/>
            <person name="Jiang B."/>
            <person name="Yang W."/>
            <person name="Lam T.T.-Y."/>
            <person name="Chang Q."/>
            <person name="Ding S."/>
            <person name="Wang X."/>
            <person name="Zhu J."/>
            <person name="Ruan X."/>
            <person name="Zhao L."/>
            <person name="Wei J."/>
            <person name="Que T."/>
            <person name="Du C."/>
            <person name="Cheng J."/>
            <person name="Dai P."/>
            <person name="Han X."/>
            <person name="Huang E."/>
            <person name="Gao Y."/>
            <person name="Liu J."/>
            <person name="Shao H."/>
            <person name="Ye R."/>
            <person name="Li L."/>
            <person name="Wei W."/>
            <person name="Wang X."/>
            <person name="Wang C."/>
            <person name="Yang T."/>
            <person name="Huo Q."/>
            <person name="Li W."/>
            <person name="Guo W."/>
            <person name="Chen H."/>
            <person name="Zhou L."/>
            <person name="Ni X."/>
            <person name="Tian J."/>
            <person name="Zhou Y."/>
            <person name="Sheng Y."/>
            <person name="Liu T."/>
            <person name="Pan Y."/>
            <person name="Xia L."/>
            <person name="Li J."/>
            <person name="Zhao F."/>
            <person name="Cao W."/>
        </authorList>
    </citation>
    <scope>NUCLEOTIDE SEQUENCE</scope>
    <source>
        <strain evidence="1">Hyas-2018</strain>
    </source>
</reference>
<keyword evidence="2" id="KW-1185">Reference proteome</keyword>
<dbReference type="Proteomes" id="UP000821845">
    <property type="component" value="Chromosome 1"/>
</dbReference>
<evidence type="ECO:0000313" key="2">
    <source>
        <dbReference type="Proteomes" id="UP000821845"/>
    </source>
</evidence>
<accession>A0ACB7THN9</accession>